<dbReference type="InterPro" id="IPR014216">
    <property type="entry name" value="ABC_transptr_CydD"/>
</dbReference>
<dbReference type="PANTHER" id="PTHR24221:SF590">
    <property type="entry name" value="COMPONENT LINKED WITH THE ASSEMBLY OF CYTOCHROME' TRANSPORT TRANSMEMBRANE ATP-BINDING PROTEIN ABC TRANSPORTER CYDD-RELATED"/>
    <property type="match status" value="1"/>
</dbReference>
<evidence type="ECO:0000256" key="1">
    <source>
        <dbReference type="ARBA" id="ARBA00004651"/>
    </source>
</evidence>
<dbReference type="InterPro" id="IPR039421">
    <property type="entry name" value="Type_1_exporter"/>
</dbReference>
<evidence type="ECO:0000256" key="4">
    <source>
        <dbReference type="ARBA" id="ARBA00022840"/>
    </source>
</evidence>
<evidence type="ECO:0000313" key="10">
    <source>
        <dbReference type="EMBL" id="RZT64800.1"/>
    </source>
</evidence>
<dbReference type="PROSITE" id="PS50893">
    <property type="entry name" value="ABC_TRANSPORTER_2"/>
    <property type="match status" value="1"/>
</dbReference>
<accession>A0A4Q7TXF5</accession>
<dbReference type="GO" id="GO:0042883">
    <property type="term" value="P:cysteine transport"/>
    <property type="evidence" value="ECO:0007669"/>
    <property type="project" value="InterPro"/>
</dbReference>
<dbReference type="GO" id="GO:0005524">
    <property type="term" value="F:ATP binding"/>
    <property type="evidence" value="ECO:0007669"/>
    <property type="project" value="UniProtKB-KW"/>
</dbReference>
<reference evidence="10 11" key="1">
    <citation type="journal article" date="2015" name="Stand. Genomic Sci.">
        <title>Genomic Encyclopedia of Bacterial and Archaeal Type Strains, Phase III: the genomes of soil and plant-associated and newly described type strains.</title>
        <authorList>
            <person name="Whitman W.B."/>
            <person name="Woyke T."/>
            <person name="Klenk H.P."/>
            <person name="Zhou Y."/>
            <person name="Lilburn T.G."/>
            <person name="Beck B.J."/>
            <person name="De Vos P."/>
            <person name="Vandamme P."/>
            <person name="Eisen J.A."/>
            <person name="Garrity G."/>
            <person name="Hugenholtz P."/>
            <person name="Kyrpides N.C."/>
        </authorList>
    </citation>
    <scope>NUCLEOTIDE SEQUENCE [LARGE SCALE GENOMIC DNA]</scope>
    <source>
        <strain evidence="10 11">RF6</strain>
    </source>
</reference>
<feature type="transmembrane region" description="Helical" evidence="7">
    <location>
        <begin position="177"/>
        <end position="200"/>
    </location>
</feature>
<evidence type="ECO:0000256" key="5">
    <source>
        <dbReference type="ARBA" id="ARBA00022989"/>
    </source>
</evidence>
<dbReference type="Pfam" id="PF00664">
    <property type="entry name" value="ABC_membrane"/>
    <property type="match status" value="1"/>
</dbReference>
<gene>
    <name evidence="10" type="ORF">EV139_2224</name>
</gene>
<proteinExistence type="predicted"/>
<organism evidence="10 11">
    <name type="scientific">Leucobacter luti</name>
    <dbReference type="NCBI Taxonomy" id="340320"/>
    <lineage>
        <taxon>Bacteria</taxon>
        <taxon>Bacillati</taxon>
        <taxon>Actinomycetota</taxon>
        <taxon>Actinomycetes</taxon>
        <taxon>Micrococcales</taxon>
        <taxon>Microbacteriaceae</taxon>
        <taxon>Leucobacter</taxon>
    </lineage>
</organism>
<feature type="transmembrane region" description="Helical" evidence="7">
    <location>
        <begin position="255"/>
        <end position="275"/>
    </location>
</feature>
<dbReference type="AlphaFoldDB" id="A0A4Q7TXF5"/>
<dbReference type="GO" id="GO:0140359">
    <property type="term" value="F:ABC-type transporter activity"/>
    <property type="evidence" value="ECO:0007669"/>
    <property type="project" value="InterPro"/>
</dbReference>
<keyword evidence="2 7" id="KW-0812">Transmembrane</keyword>
<keyword evidence="6 7" id="KW-0472">Membrane</keyword>
<dbReference type="Gene3D" id="3.40.50.300">
    <property type="entry name" value="P-loop containing nucleotide triphosphate hydrolases"/>
    <property type="match status" value="1"/>
</dbReference>
<dbReference type="SUPFAM" id="SSF52540">
    <property type="entry name" value="P-loop containing nucleoside triphosphate hydrolases"/>
    <property type="match status" value="1"/>
</dbReference>
<dbReference type="CDD" id="cd03228">
    <property type="entry name" value="ABCC_MRP_Like"/>
    <property type="match status" value="1"/>
</dbReference>
<evidence type="ECO:0000256" key="2">
    <source>
        <dbReference type="ARBA" id="ARBA00022692"/>
    </source>
</evidence>
<dbReference type="InterPro" id="IPR011527">
    <property type="entry name" value="ABC1_TM_dom"/>
</dbReference>
<dbReference type="InterPro" id="IPR003439">
    <property type="entry name" value="ABC_transporter-like_ATP-bd"/>
</dbReference>
<evidence type="ECO:0000313" key="11">
    <source>
        <dbReference type="Proteomes" id="UP000291832"/>
    </source>
</evidence>
<dbReference type="GO" id="GO:0016887">
    <property type="term" value="F:ATP hydrolysis activity"/>
    <property type="evidence" value="ECO:0007669"/>
    <property type="project" value="InterPro"/>
</dbReference>
<dbReference type="SUPFAM" id="SSF90123">
    <property type="entry name" value="ABC transporter transmembrane region"/>
    <property type="match status" value="1"/>
</dbReference>
<name>A0A4Q7TXF5_9MICO</name>
<comment type="subcellular location">
    <subcellularLocation>
        <location evidence="1">Cell membrane</location>
        <topology evidence="1">Multi-pass membrane protein</topology>
    </subcellularLocation>
</comment>
<evidence type="ECO:0000259" key="9">
    <source>
        <dbReference type="PROSITE" id="PS50929"/>
    </source>
</evidence>
<comment type="caution">
    <text evidence="10">The sequence shown here is derived from an EMBL/GenBank/DDBJ whole genome shotgun (WGS) entry which is preliminary data.</text>
</comment>
<dbReference type="EMBL" id="SHKI01000005">
    <property type="protein sequence ID" value="RZT64800.1"/>
    <property type="molecule type" value="Genomic_DNA"/>
</dbReference>
<dbReference type="SMART" id="SM00382">
    <property type="entry name" value="AAA"/>
    <property type="match status" value="1"/>
</dbReference>
<sequence length="570" mass="58988">MKPFDPRLLRYARASRSVFILGGVLGLVRTLAILAWSWCLAQAITAVALPWLGNEGGAAGRIGEGAFAPEDLPLLIGGGLVALCVRSAAAWGMDAVAARGAVRVKAQLRAAALDAVDARSPEHSSERSDSAHATTLGRGLDALDGYFSGYVPQLVLTVVATPILIIAVLFADPVSGITVLVVFPIIPVFMILIGMATQAVQDRQWAQLQRLSSSFLDAVAGLATLKIFGREQRQSARIAAETEEYRSRTMKVLRVTFLSGFVLDLAGTFSIALVAVTVGTRLVNGEFPLGLGLFVLLLLPEVFIPIRQVGAAFHASTEGLAASGEVFELIEGPRGGDAAAERTGGAAAGGEVRGGTAGAIRLTDVRIARGGRAVVGPLSLDVAPGEVVAIAGPSGAGKSTVFAALLGFVEPAAGVIERPAQLAWVGQRAGLLQGTVAANVTLGAETVDTGRVRRALDAAGLPALAPEHELGAVGAGVSGGQAQRIAIARALYRAWTLGPETALLLDEPTSALDRGTEALVCRALRDEADTGRAVVVVSHRQAVLDAADRVVHVRPAEPESLSLAEEEATR</sequence>
<dbReference type="PANTHER" id="PTHR24221">
    <property type="entry name" value="ATP-BINDING CASSETTE SUB-FAMILY B"/>
    <property type="match status" value="1"/>
</dbReference>
<dbReference type="PROSITE" id="PS50929">
    <property type="entry name" value="ABC_TM1F"/>
    <property type="match status" value="1"/>
</dbReference>
<evidence type="ECO:0000256" key="7">
    <source>
        <dbReference type="SAM" id="Phobius"/>
    </source>
</evidence>
<protein>
    <submittedName>
        <fullName evidence="10">ATP-binding cassette subfamily C protein CydD</fullName>
    </submittedName>
</protein>
<dbReference type="CDD" id="cd18584">
    <property type="entry name" value="ABC_6TM_AarD_CydD"/>
    <property type="match status" value="1"/>
</dbReference>
<dbReference type="PROSITE" id="PS00211">
    <property type="entry name" value="ABC_TRANSPORTER_1"/>
    <property type="match status" value="1"/>
</dbReference>
<keyword evidence="11" id="KW-1185">Reference proteome</keyword>
<feature type="transmembrane region" description="Helical" evidence="7">
    <location>
        <begin position="287"/>
        <end position="306"/>
    </location>
</feature>
<dbReference type="Pfam" id="PF00005">
    <property type="entry name" value="ABC_tran"/>
    <property type="match status" value="1"/>
</dbReference>
<dbReference type="InterPro" id="IPR003593">
    <property type="entry name" value="AAA+_ATPase"/>
</dbReference>
<dbReference type="Proteomes" id="UP000291832">
    <property type="component" value="Unassembled WGS sequence"/>
</dbReference>
<keyword evidence="3" id="KW-0547">Nucleotide-binding</keyword>
<keyword evidence="5 7" id="KW-1133">Transmembrane helix</keyword>
<dbReference type="RefSeq" id="WP_130454380.1">
    <property type="nucleotide sequence ID" value="NZ_QYAG01000001.1"/>
</dbReference>
<evidence type="ECO:0000256" key="6">
    <source>
        <dbReference type="ARBA" id="ARBA00023136"/>
    </source>
</evidence>
<feature type="transmembrane region" description="Helical" evidence="7">
    <location>
        <begin position="154"/>
        <end position="171"/>
    </location>
</feature>
<feature type="transmembrane region" description="Helical" evidence="7">
    <location>
        <begin position="20"/>
        <end position="52"/>
    </location>
</feature>
<feature type="domain" description="ABC transmembrane type-1" evidence="9">
    <location>
        <begin position="20"/>
        <end position="318"/>
    </location>
</feature>
<dbReference type="InterPro" id="IPR027417">
    <property type="entry name" value="P-loop_NTPase"/>
</dbReference>
<dbReference type="OrthoDB" id="9806127at2"/>
<evidence type="ECO:0000256" key="3">
    <source>
        <dbReference type="ARBA" id="ARBA00022741"/>
    </source>
</evidence>
<dbReference type="InterPro" id="IPR036640">
    <property type="entry name" value="ABC1_TM_sf"/>
</dbReference>
<dbReference type="GO" id="GO:0005886">
    <property type="term" value="C:plasma membrane"/>
    <property type="evidence" value="ECO:0007669"/>
    <property type="project" value="UniProtKB-SubCell"/>
</dbReference>
<keyword evidence="4 10" id="KW-0067">ATP-binding</keyword>
<dbReference type="InterPro" id="IPR017871">
    <property type="entry name" value="ABC_transporter-like_CS"/>
</dbReference>
<dbReference type="NCBIfam" id="TIGR02857">
    <property type="entry name" value="CydD"/>
    <property type="match status" value="1"/>
</dbReference>
<feature type="domain" description="ABC transporter" evidence="8">
    <location>
        <begin position="360"/>
        <end position="570"/>
    </location>
</feature>
<dbReference type="Gene3D" id="1.20.1560.10">
    <property type="entry name" value="ABC transporter type 1, transmembrane domain"/>
    <property type="match status" value="1"/>
</dbReference>
<evidence type="ECO:0000259" key="8">
    <source>
        <dbReference type="PROSITE" id="PS50893"/>
    </source>
</evidence>